<evidence type="ECO:0000256" key="3">
    <source>
        <dbReference type="ARBA" id="ARBA00022475"/>
    </source>
</evidence>
<dbReference type="STRING" id="1122240.GCA_000620105_00331"/>
<dbReference type="RefSeq" id="WP_028497825.1">
    <property type="nucleotide sequence ID" value="NZ_CALFSO010000150.1"/>
</dbReference>
<dbReference type="OrthoDB" id="5382961at2"/>
<evidence type="ECO:0000256" key="5">
    <source>
        <dbReference type="ARBA" id="ARBA00022989"/>
    </source>
</evidence>
<dbReference type="PANTHER" id="PTHR33452">
    <property type="entry name" value="OXIDOREDUCTASE CATD-RELATED"/>
    <property type="match status" value="1"/>
</dbReference>
<dbReference type="AlphaFoldDB" id="A0A2S0PB64"/>
<organism evidence="8 9">
    <name type="scientific">Microvirgula aerodenitrificans</name>
    <dbReference type="NCBI Taxonomy" id="57480"/>
    <lineage>
        <taxon>Bacteria</taxon>
        <taxon>Pseudomonadati</taxon>
        <taxon>Pseudomonadota</taxon>
        <taxon>Betaproteobacteria</taxon>
        <taxon>Neisseriales</taxon>
        <taxon>Aquaspirillaceae</taxon>
        <taxon>Microvirgula</taxon>
    </lineage>
</organism>
<keyword evidence="3" id="KW-1003">Cell membrane</keyword>
<dbReference type="GO" id="GO:0005886">
    <property type="term" value="C:plasma membrane"/>
    <property type="evidence" value="ECO:0007669"/>
    <property type="project" value="UniProtKB-SubCell"/>
</dbReference>
<gene>
    <name evidence="8" type="ORF">DAI18_11495</name>
</gene>
<evidence type="ECO:0000313" key="9">
    <source>
        <dbReference type="Proteomes" id="UP000244173"/>
    </source>
</evidence>
<dbReference type="InterPro" id="IPR051907">
    <property type="entry name" value="DoxX-like_oxidoreductase"/>
</dbReference>
<evidence type="ECO:0000256" key="2">
    <source>
        <dbReference type="ARBA" id="ARBA00006679"/>
    </source>
</evidence>
<dbReference type="InterPro" id="IPR032808">
    <property type="entry name" value="DoxX"/>
</dbReference>
<feature type="transmembrane region" description="Helical" evidence="7">
    <location>
        <begin position="12"/>
        <end position="33"/>
    </location>
</feature>
<dbReference type="Pfam" id="PF07681">
    <property type="entry name" value="DoxX"/>
    <property type="match status" value="1"/>
</dbReference>
<evidence type="ECO:0000256" key="1">
    <source>
        <dbReference type="ARBA" id="ARBA00004651"/>
    </source>
</evidence>
<evidence type="ECO:0000313" key="8">
    <source>
        <dbReference type="EMBL" id="AVY94596.1"/>
    </source>
</evidence>
<comment type="similarity">
    <text evidence="2">Belongs to the DoxX family.</text>
</comment>
<keyword evidence="5 7" id="KW-1133">Transmembrane helix</keyword>
<feature type="transmembrane region" description="Helical" evidence="7">
    <location>
        <begin position="106"/>
        <end position="127"/>
    </location>
</feature>
<dbReference type="Proteomes" id="UP000244173">
    <property type="component" value="Chromosome"/>
</dbReference>
<keyword evidence="9" id="KW-1185">Reference proteome</keyword>
<comment type="subcellular location">
    <subcellularLocation>
        <location evidence="1">Cell membrane</location>
        <topology evidence="1">Multi-pass membrane protein</topology>
    </subcellularLocation>
</comment>
<dbReference type="KEGG" id="maer:DAI18_11495"/>
<keyword evidence="4 7" id="KW-0812">Transmembrane</keyword>
<dbReference type="EMBL" id="CP028519">
    <property type="protein sequence ID" value="AVY94596.1"/>
    <property type="molecule type" value="Genomic_DNA"/>
</dbReference>
<accession>A0A2S0PB64</accession>
<evidence type="ECO:0000256" key="6">
    <source>
        <dbReference type="ARBA" id="ARBA00023136"/>
    </source>
</evidence>
<reference evidence="8 9" key="1">
    <citation type="submission" date="2018-04" db="EMBL/GenBank/DDBJ databases">
        <title>Denitrifier Microvirgula.</title>
        <authorList>
            <person name="Anderson E."/>
            <person name="Jang J."/>
            <person name="Ishii S."/>
        </authorList>
    </citation>
    <scope>NUCLEOTIDE SEQUENCE [LARGE SCALE GENOMIC DNA]</scope>
    <source>
        <strain evidence="8 9">BE2.4</strain>
    </source>
</reference>
<evidence type="ECO:0000256" key="7">
    <source>
        <dbReference type="SAM" id="Phobius"/>
    </source>
</evidence>
<protein>
    <submittedName>
        <fullName evidence="8">DoxX family protein</fullName>
    </submittedName>
</protein>
<sequence>MTDSRTTPYAALLLRLALGIMFLAHGLTKLLVFTPAGTAGFFASVGFPGWLAYPVIAFEIGAGVLLVLGVFTRWVALLAVVQLFAASTVHFGNGWSFANPNGGWEYPIFLTVAAAALALIGDGAHALKPSKARSA</sequence>
<dbReference type="PANTHER" id="PTHR33452:SF1">
    <property type="entry name" value="INNER MEMBRANE PROTEIN YPHA-RELATED"/>
    <property type="match status" value="1"/>
</dbReference>
<evidence type="ECO:0000256" key="4">
    <source>
        <dbReference type="ARBA" id="ARBA00022692"/>
    </source>
</evidence>
<keyword evidence="6 7" id="KW-0472">Membrane</keyword>
<name>A0A2S0PB64_9NEIS</name>
<proteinExistence type="inferred from homology"/>